<sequence>MVRLQIRTLIVSLWRCVRPILRLIDTRRRIAILVYHEIDPEVFKSHIDYLQKNYELVSLREVGVAYSSGDFERLPRSSAAITFDDGWKSNYDLLHTIKKRTIPVTIFLNTGIVGTNRRIWNYTLERRGSERELNEQLKLIDNCERKQRLQHINGHTDVTEYETRDMLSTEEIREMASVVDFQSHGEFHPVLTKCSDKELIQEFRDSSARVQALTRGDCFAFAYPYGLSNMRVRDFAKSSGYLLGRGLGIPRHNFENSDPMNLSGVGIDEEWSVDDLEKQLLWTEIRSIV</sequence>
<dbReference type="SUPFAM" id="SSF88713">
    <property type="entry name" value="Glycoside hydrolase/deacetylase"/>
    <property type="match status" value="1"/>
</dbReference>
<accession>A0A5C8ZST9</accession>
<dbReference type="InterPro" id="IPR011330">
    <property type="entry name" value="Glyco_hydro/deAcase_b/a-brl"/>
</dbReference>
<comment type="subcellular location">
    <subcellularLocation>
        <location evidence="1">Secreted</location>
    </subcellularLocation>
</comment>
<reference evidence="4 5" key="1">
    <citation type="submission" date="2019-08" db="EMBL/GenBank/DDBJ databases">
        <title>Parahaliea maris sp. nov., isolated from the surface seawater.</title>
        <authorList>
            <person name="Liu Y."/>
        </authorList>
    </citation>
    <scope>NUCLEOTIDE SEQUENCE [LARGE SCALE GENOMIC DNA]</scope>
    <source>
        <strain evidence="4 5">HSLHS9</strain>
    </source>
</reference>
<dbReference type="Gene3D" id="3.20.20.370">
    <property type="entry name" value="Glycoside hydrolase/deacetylase"/>
    <property type="match status" value="1"/>
</dbReference>
<dbReference type="InterPro" id="IPR051398">
    <property type="entry name" value="Polysacch_Deacetylase"/>
</dbReference>
<dbReference type="GO" id="GO:0005576">
    <property type="term" value="C:extracellular region"/>
    <property type="evidence" value="ECO:0007669"/>
    <property type="project" value="UniProtKB-SubCell"/>
</dbReference>
<keyword evidence="5" id="KW-1185">Reference proteome</keyword>
<dbReference type="AlphaFoldDB" id="A0A5C8ZST9"/>
<dbReference type="PANTHER" id="PTHR34216:SF3">
    <property type="entry name" value="POLY-BETA-1,6-N-ACETYL-D-GLUCOSAMINE N-DEACETYLASE"/>
    <property type="match status" value="1"/>
</dbReference>
<dbReference type="Proteomes" id="UP000321039">
    <property type="component" value="Unassembled WGS sequence"/>
</dbReference>
<dbReference type="GO" id="GO:0005975">
    <property type="term" value="P:carbohydrate metabolic process"/>
    <property type="evidence" value="ECO:0007669"/>
    <property type="project" value="InterPro"/>
</dbReference>
<dbReference type="Pfam" id="PF01522">
    <property type="entry name" value="Polysacc_deac_1"/>
    <property type="match status" value="1"/>
</dbReference>
<dbReference type="CDD" id="cd10918">
    <property type="entry name" value="CE4_NodB_like_5s_6s"/>
    <property type="match status" value="1"/>
</dbReference>
<protein>
    <submittedName>
        <fullName evidence="4">Polysaccharide deacetylase family protein</fullName>
    </submittedName>
</protein>
<evidence type="ECO:0000313" key="4">
    <source>
        <dbReference type="EMBL" id="TXS90854.1"/>
    </source>
</evidence>
<dbReference type="PANTHER" id="PTHR34216">
    <property type="match status" value="1"/>
</dbReference>
<dbReference type="PROSITE" id="PS51677">
    <property type="entry name" value="NODB"/>
    <property type="match status" value="1"/>
</dbReference>
<evidence type="ECO:0000259" key="3">
    <source>
        <dbReference type="PROSITE" id="PS51677"/>
    </source>
</evidence>
<gene>
    <name evidence="4" type="ORF">FV139_17955</name>
</gene>
<evidence type="ECO:0000313" key="5">
    <source>
        <dbReference type="Proteomes" id="UP000321039"/>
    </source>
</evidence>
<dbReference type="EMBL" id="VRZA01000007">
    <property type="protein sequence ID" value="TXS90854.1"/>
    <property type="molecule type" value="Genomic_DNA"/>
</dbReference>
<feature type="domain" description="NodB homology" evidence="3">
    <location>
        <begin position="77"/>
        <end position="289"/>
    </location>
</feature>
<evidence type="ECO:0000256" key="1">
    <source>
        <dbReference type="ARBA" id="ARBA00004613"/>
    </source>
</evidence>
<comment type="caution">
    <text evidence="4">The sequence shown here is derived from an EMBL/GenBank/DDBJ whole genome shotgun (WGS) entry which is preliminary data.</text>
</comment>
<name>A0A5C8ZST9_9GAMM</name>
<organism evidence="4 5">
    <name type="scientific">Parahaliea maris</name>
    <dbReference type="NCBI Taxonomy" id="2716870"/>
    <lineage>
        <taxon>Bacteria</taxon>
        <taxon>Pseudomonadati</taxon>
        <taxon>Pseudomonadota</taxon>
        <taxon>Gammaproteobacteria</taxon>
        <taxon>Cellvibrionales</taxon>
        <taxon>Halieaceae</taxon>
        <taxon>Parahaliea</taxon>
    </lineage>
</organism>
<proteinExistence type="predicted"/>
<dbReference type="GO" id="GO:0016810">
    <property type="term" value="F:hydrolase activity, acting on carbon-nitrogen (but not peptide) bonds"/>
    <property type="evidence" value="ECO:0007669"/>
    <property type="project" value="InterPro"/>
</dbReference>
<keyword evidence="2" id="KW-0732">Signal</keyword>
<evidence type="ECO:0000256" key="2">
    <source>
        <dbReference type="ARBA" id="ARBA00022729"/>
    </source>
</evidence>
<dbReference type="InterPro" id="IPR002509">
    <property type="entry name" value="NODB_dom"/>
</dbReference>